<dbReference type="InterPro" id="IPR050534">
    <property type="entry name" value="Coronavir_polyprotein_1ab"/>
</dbReference>
<evidence type="ECO:0000256" key="4">
    <source>
        <dbReference type="ARBA" id="ARBA00022971"/>
    </source>
</evidence>
<keyword evidence="3" id="KW-0067">ATP-binding</keyword>
<comment type="caution">
    <text evidence="7">The sequence shown here is derived from an EMBL/GenBank/DDBJ whole genome shotgun (WGS) entry which is preliminary data.</text>
</comment>
<evidence type="ECO:0000256" key="3">
    <source>
        <dbReference type="ARBA" id="ARBA00022840"/>
    </source>
</evidence>
<keyword evidence="2" id="KW-0547">Nucleotide-binding</keyword>
<proteinExistence type="inferred from homology"/>
<dbReference type="PANTHER" id="PTHR43788">
    <property type="entry name" value="DNA2/NAM7 HELICASE FAMILY MEMBER"/>
    <property type="match status" value="1"/>
</dbReference>
<accession>A0A256FRY2</accession>
<dbReference type="InterPro" id="IPR005053">
    <property type="entry name" value="MobA_MobL"/>
</dbReference>
<dbReference type="InterPro" id="IPR027417">
    <property type="entry name" value="P-loop_NTPase"/>
</dbReference>
<dbReference type="InterPro" id="IPR027351">
    <property type="entry name" value="(+)RNA_virus_helicase_core_dom"/>
</dbReference>
<protein>
    <submittedName>
        <fullName evidence="7">Ti-type conjugative transfer relaxase TraA</fullName>
    </submittedName>
</protein>
<dbReference type="SUPFAM" id="SSF52540">
    <property type="entry name" value="P-loop containing nucleoside triphosphate hydrolases"/>
    <property type="match status" value="2"/>
</dbReference>
<evidence type="ECO:0000256" key="2">
    <source>
        <dbReference type="ARBA" id="ARBA00022741"/>
    </source>
</evidence>
<evidence type="ECO:0000259" key="5">
    <source>
        <dbReference type="Pfam" id="PF01443"/>
    </source>
</evidence>
<dbReference type="Gene3D" id="3.40.50.300">
    <property type="entry name" value="P-loop containing nucleotide triphosphate hydrolases"/>
    <property type="match status" value="2"/>
</dbReference>
<keyword evidence="8" id="KW-1185">Reference proteome</keyword>
<dbReference type="CDD" id="cd17933">
    <property type="entry name" value="DEXSc_RecD-like"/>
    <property type="match status" value="1"/>
</dbReference>
<dbReference type="GO" id="GO:0005524">
    <property type="term" value="F:ATP binding"/>
    <property type="evidence" value="ECO:0007669"/>
    <property type="project" value="UniProtKB-KW"/>
</dbReference>
<sequence length="1251" mass="139031">MKDISVARGQSAVAAAAYRRAEIMQNQATGQWSNYRNKSEVVYSEFSIPANSPAWVLKLSDKTGRETSQDFWSLVENDNNRSNAKYANEIVMALPTELTTEQNIDLVREFVNSNLTSRGLVSDWSYHDKSNNPHVHILVSTKPLINEGFGTVYSPKLDSEGNAQRNEKGSIQYERFGLGRTDLRTLRQEWASVQNKHLALNGHDIRVDHRSHEELGIDLVPTEHIGVHAKAIHDKGGHSDRVLRNEEIKAINNDIVLNEPELILQKLTTQQSVFTDKDIAREIFRYTNSRKDFQELQLRIGASDELIALQAPVFDPVTDKEISPAIYTTKTVFENEYTILEAANKLNSNDTFYVSEKRLNSATQSFEKAAGFSLTDEQKAIIRYSTSNNGIATIVGYAGAGKSTVMNVVREAYEKNGSRVFGAALAGVAVDGLKQSSGINSRTIASWEANWKNGKRELKSGDVFVLDEAGMVSSDQMKTIIEHVSKADAKLILVGDHRQLQPIMSGAAFRGIADNVGYKELTGIIRQRVDYQRQASLLLAEGQTSEALNGYNQTGHIHIKSNTDASHTSLISDWSKSWQAGGDALILAHKNIDVVTLNRLARQEIQSHGGLADEVAITTSQGTDNFAIGDKIIFLQGDFKTGLRNGTTAFITALDADTNQITVEADNGNTVEFNSLRYNSFTHGYAQTVHKSQGKTVDDAFVYASNSMDAQLTYVALTRHRNNVGLYASNTDFKNTDALVSALSRDRQKSVSFIHSRTQDYADALKDFMDRRGVGSVSDWKQSLITTLSTWREKLTSVAQRLKDYGVNTLHITPLKSQALELPLKVDTPLSVGATNDLISDKRHEISVVPNQNAIKFDLSDELLQVSNRLSHAFDHADLVDMDKARRNVITASRNAVRGGLHSTEINSFMDNVKSIIPMQDILKVGKEFDPQILDKHLAALPIEDKAQIENYWPHIHNFARAEMSIGQVEVASLVQTDLKENAVVADYAKGMDRWHSPDIPLIPGITMFKESIEQSVERIVKSNPSVQAFEHVARDHLANTFVNAPAVGDMFIEHIQKRDNALDVIQDLGRNPATYGDIIGKKSFIGRANSERQGALDNLPIAVSALTDYAQRYTTLKGNVTVQETEFREIIKTPTPELSPLALQFIEQIKSPDTNFEAVLFSQEGKIARSEIQEFVSSVQARFGDFSEDLSSNERFTRISAHMEPEAVEKIVTQLQTAVSADSRVTWLSNSISQEHAYKQSQEHGHGQDL</sequence>
<dbReference type="Pfam" id="PF01443">
    <property type="entry name" value="Viral_helicase1"/>
    <property type="match status" value="1"/>
</dbReference>
<dbReference type="AlphaFoldDB" id="A0A256FRY2"/>
<dbReference type="Gene3D" id="2.30.30.940">
    <property type="match status" value="1"/>
</dbReference>
<dbReference type="Pfam" id="PF03389">
    <property type="entry name" value="MobA_MobL"/>
    <property type="match status" value="1"/>
</dbReference>
<dbReference type="Pfam" id="PF13604">
    <property type="entry name" value="AAA_30"/>
    <property type="match status" value="1"/>
</dbReference>
<organism evidence="7 8">
    <name type="scientific">Brucella thiophenivorans</name>
    <dbReference type="NCBI Taxonomy" id="571255"/>
    <lineage>
        <taxon>Bacteria</taxon>
        <taxon>Pseudomonadati</taxon>
        <taxon>Pseudomonadota</taxon>
        <taxon>Alphaproteobacteria</taxon>
        <taxon>Hyphomicrobiales</taxon>
        <taxon>Brucellaceae</taxon>
        <taxon>Brucella/Ochrobactrum group</taxon>
        <taxon>Brucella</taxon>
    </lineage>
</organism>
<name>A0A256FRY2_9HYPH</name>
<gene>
    <name evidence="7" type="primary">traA</name>
    <name evidence="7" type="ORF">CEV31_4321</name>
</gene>
<dbReference type="PANTHER" id="PTHR43788:SF6">
    <property type="entry name" value="DNA HELICASE B"/>
    <property type="match status" value="1"/>
</dbReference>
<dbReference type="GO" id="GO:0003678">
    <property type="term" value="F:DNA helicase activity"/>
    <property type="evidence" value="ECO:0007669"/>
    <property type="project" value="UniProtKB-ARBA"/>
</dbReference>
<evidence type="ECO:0000256" key="1">
    <source>
        <dbReference type="ARBA" id="ARBA00010873"/>
    </source>
</evidence>
<keyword evidence="4" id="KW-0184">Conjugation</keyword>
<dbReference type="InterPro" id="IPR014136">
    <property type="entry name" value="TraA_Ti"/>
</dbReference>
<evidence type="ECO:0000313" key="7">
    <source>
        <dbReference type="EMBL" id="OYR17594.1"/>
    </source>
</evidence>
<dbReference type="Gene3D" id="3.30.930.30">
    <property type="match status" value="1"/>
</dbReference>
<evidence type="ECO:0000259" key="6">
    <source>
        <dbReference type="Pfam" id="PF03389"/>
    </source>
</evidence>
<dbReference type="EMBL" id="NNRJ01000031">
    <property type="protein sequence ID" value="OYR17594.1"/>
    <property type="molecule type" value="Genomic_DNA"/>
</dbReference>
<dbReference type="NCBIfam" id="TIGR02768">
    <property type="entry name" value="TraA_Ti"/>
    <property type="match status" value="1"/>
</dbReference>
<evidence type="ECO:0000313" key="8">
    <source>
        <dbReference type="Proteomes" id="UP000215590"/>
    </source>
</evidence>
<feature type="domain" description="MobA/MobL protein" evidence="6">
    <location>
        <begin position="10"/>
        <end position="235"/>
    </location>
</feature>
<dbReference type="CDD" id="cd18809">
    <property type="entry name" value="SF1_C_RecD"/>
    <property type="match status" value="1"/>
</dbReference>
<feature type="domain" description="(+)RNA virus helicase C-terminal" evidence="5">
    <location>
        <begin position="677"/>
        <end position="727"/>
    </location>
</feature>
<reference evidence="7 8" key="1">
    <citation type="submission" date="2017-07" db="EMBL/GenBank/DDBJ databases">
        <title>Phylogenetic study on the rhizospheric bacterium Ochrobactrum sp. A44.</title>
        <authorList>
            <person name="Krzyzanowska D.M."/>
            <person name="Ossowicki A."/>
            <person name="Rajewska M."/>
            <person name="Maciag T."/>
            <person name="Kaczynski Z."/>
            <person name="Czerwicka M."/>
            <person name="Jafra S."/>
        </authorList>
    </citation>
    <scope>NUCLEOTIDE SEQUENCE [LARGE SCALE GENOMIC DNA]</scope>
    <source>
        <strain evidence="7 8">DSM 7216</strain>
    </source>
</reference>
<dbReference type="Proteomes" id="UP000215590">
    <property type="component" value="Unassembled WGS sequence"/>
</dbReference>
<comment type="similarity">
    <text evidence="1">Belongs to the MobA/MobL family.</text>
</comment>